<accession>A0A3M0I193</accession>
<evidence type="ECO:0000313" key="2">
    <source>
        <dbReference type="EMBL" id="RMB80503.1"/>
    </source>
</evidence>
<proteinExistence type="predicted"/>
<keyword evidence="1" id="KW-0812">Transmembrane</keyword>
<organism evidence="2 3">
    <name type="scientific">Streptomyces shenzhenensis</name>
    <dbReference type="NCBI Taxonomy" id="943815"/>
    <lineage>
        <taxon>Bacteria</taxon>
        <taxon>Bacillati</taxon>
        <taxon>Actinomycetota</taxon>
        <taxon>Actinomycetes</taxon>
        <taxon>Kitasatosporales</taxon>
        <taxon>Streptomycetaceae</taxon>
        <taxon>Streptomyces</taxon>
    </lineage>
</organism>
<keyword evidence="1" id="KW-1133">Transmembrane helix</keyword>
<gene>
    <name evidence="2" type="ORF">CTZ28_39565</name>
</gene>
<keyword evidence="1" id="KW-0472">Membrane</keyword>
<dbReference type="InterPro" id="IPR045428">
    <property type="entry name" value="EACC1"/>
</dbReference>
<evidence type="ECO:0000256" key="1">
    <source>
        <dbReference type="SAM" id="Phobius"/>
    </source>
</evidence>
<sequence>MGTGLDALVIALGNVGAFTGFATVAVTWLKRRAGRMEVKITRPDGSTLVVSSDLVLPQTAQELRETADRLTRDLASRPDEVDG</sequence>
<dbReference type="Proteomes" id="UP000270471">
    <property type="component" value="Unassembled WGS sequence"/>
</dbReference>
<dbReference type="EMBL" id="PENI01000041">
    <property type="protein sequence ID" value="RMB80503.1"/>
    <property type="molecule type" value="Genomic_DNA"/>
</dbReference>
<feature type="transmembrane region" description="Helical" evidence="1">
    <location>
        <begin position="6"/>
        <end position="29"/>
    </location>
</feature>
<protein>
    <submittedName>
        <fullName evidence="2">Uncharacterized protein</fullName>
    </submittedName>
</protein>
<dbReference type="Pfam" id="PF19953">
    <property type="entry name" value="EACC1"/>
    <property type="match status" value="1"/>
</dbReference>
<evidence type="ECO:0000313" key="3">
    <source>
        <dbReference type="Proteomes" id="UP000270471"/>
    </source>
</evidence>
<dbReference type="AlphaFoldDB" id="A0A3M0I193"/>
<reference evidence="2 3" key="1">
    <citation type="submission" date="2017-11" db="EMBL/GenBank/DDBJ databases">
        <title>Draft genome of actinobacteria isolated from guarana (Paullinia cupana (Mart.) Ducke.</title>
        <authorList>
            <person name="Siqueira K.A."/>
            <person name="Liotti R.G."/>
            <person name="Mendes T.A.O."/>
            <person name="Soares M.A."/>
        </authorList>
    </citation>
    <scope>NUCLEOTIDE SEQUENCE [LARGE SCALE GENOMIC DNA]</scope>
    <source>
        <strain evidence="2 3">193</strain>
    </source>
</reference>
<keyword evidence="3" id="KW-1185">Reference proteome</keyword>
<comment type="caution">
    <text evidence="2">The sequence shown here is derived from an EMBL/GenBank/DDBJ whole genome shotgun (WGS) entry which is preliminary data.</text>
</comment>
<name>A0A3M0I193_9ACTN</name>